<evidence type="ECO:0000313" key="6">
    <source>
        <dbReference type="EMBL" id="RJP21730.1"/>
    </source>
</evidence>
<comment type="pathway">
    <text evidence="1">Lipid metabolism; fatty acid beta-oxidation.</text>
</comment>
<dbReference type="InterPro" id="IPR014748">
    <property type="entry name" value="Enoyl-CoA_hydra_C"/>
</dbReference>
<evidence type="ECO:0000313" key="7">
    <source>
        <dbReference type="Proteomes" id="UP000265882"/>
    </source>
</evidence>
<evidence type="ECO:0000256" key="2">
    <source>
        <dbReference type="ARBA" id="ARBA00005254"/>
    </source>
</evidence>
<keyword evidence="5" id="KW-0413">Isomerase</keyword>
<dbReference type="Pfam" id="PF00378">
    <property type="entry name" value="ECH_1"/>
    <property type="match status" value="1"/>
</dbReference>
<dbReference type="InterPro" id="IPR029045">
    <property type="entry name" value="ClpP/crotonase-like_dom_sf"/>
</dbReference>
<dbReference type="CDD" id="cd06558">
    <property type="entry name" value="crotonase-like"/>
    <property type="match status" value="1"/>
</dbReference>
<accession>A0A3A4NX78</accession>
<sequence length="269" mass="29905">MTGNGALKIEKDGYVAWVTMNRPEKRNTFTMDMFNAFIDVFPRLDDDPDVRVVVIKGEGKSFTAGLDLMEAGSLFEPTPGADSRERARKHLLHLQESMNVIERCRKPVIAAAHSHCIGMGVDLLSACDIRLASRDAVFSIRETRIAIIADLGTLQRLPYIVGHGWARELALTGRDFSAEEALKMGFITHLCENREDLYRKAGEIAGEIAENSPLAVQGAKDVMMYSRDNGVRAGLDYVVQKNVAVLPCEDLTEAFQAFMEKRKPVFKGK</sequence>
<dbReference type="AlphaFoldDB" id="A0A3A4NX78"/>
<dbReference type="InterPro" id="IPR045002">
    <property type="entry name" value="Ech1-like"/>
</dbReference>
<evidence type="ECO:0000256" key="4">
    <source>
        <dbReference type="ARBA" id="ARBA00023098"/>
    </source>
</evidence>
<comment type="similarity">
    <text evidence="2">Belongs to the enoyl-CoA hydratase/isomerase family.</text>
</comment>
<dbReference type="NCBIfam" id="NF004794">
    <property type="entry name" value="PRK06142.1"/>
    <property type="match status" value="1"/>
</dbReference>
<dbReference type="GO" id="GO:0016853">
    <property type="term" value="F:isomerase activity"/>
    <property type="evidence" value="ECO:0007669"/>
    <property type="project" value="UniProtKB-KW"/>
</dbReference>
<protein>
    <submittedName>
        <fullName evidence="6">Crotonase/enoyl-CoA hydratase family protein</fullName>
    </submittedName>
</protein>
<dbReference type="PANTHER" id="PTHR43149">
    <property type="entry name" value="ENOYL-COA HYDRATASE"/>
    <property type="match status" value="1"/>
</dbReference>
<name>A0A3A4NX78_ABYX5</name>
<dbReference type="SUPFAM" id="SSF52096">
    <property type="entry name" value="ClpP/crotonase"/>
    <property type="match status" value="1"/>
</dbReference>
<dbReference type="UniPathway" id="UPA00659"/>
<dbReference type="EMBL" id="QZKU01000065">
    <property type="protein sequence ID" value="RJP21730.1"/>
    <property type="molecule type" value="Genomic_DNA"/>
</dbReference>
<dbReference type="FunFam" id="1.10.12.10:FF:000004">
    <property type="entry name" value="Delta3,5-delta2,4-dienoyl-CoA isomerase"/>
    <property type="match status" value="1"/>
</dbReference>
<dbReference type="Gene3D" id="3.90.226.10">
    <property type="entry name" value="2-enoyl-CoA Hydratase, Chain A, domain 1"/>
    <property type="match status" value="1"/>
</dbReference>
<dbReference type="Proteomes" id="UP000265882">
    <property type="component" value="Unassembled WGS sequence"/>
</dbReference>
<keyword evidence="3" id="KW-0276">Fatty acid metabolism</keyword>
<keyword evidence="4" id="KW-0443">Lipid metabolism</keyword>
<evidence type="ECO:0000256" key="5">
    <source>
        <dbReference type="ARBA" id="ARBA00023235"/>
    </source>
</evidence>
<reference evidence="6 7" key="1">
    <citation type="journal article" date="2017" name="ISME J.">
        <title>Energy and carbon metabolisms in a deep terrestrial subsurface fluid microbial community.</title>
        <authorList>
            <person name="Momper L."/>
            <person name="Jungbluth S.P."/>
            <person name="Lee M.D."/>
            <person name="Amend J.P."/>
        </authorList>
    </citation>
    <scope>NUCLEOTIDE SEQUENCE [LARGE SCALE GENOMIC DNA]</scope>
    <source>
        <strain evidence="6">SURF_5</strain>
    </source>
</reference>
<proteinExistence type="inferred from homology"/>
<gene>
    <name evidence="6" type="ORF">C4520_09420</name>
</gene>
<dbReference type="Gene3D" id="1.10.12.10">
    <property type="entry name" value="Lyase 2-enoyl-coa Hydratase, Chain A, domain 2"/>
    <property type="match status" value="1"/>
</dbReference>
<evidence type="ECO:0000256" key="3">
    <source>
        <dbReference type="ARBA" id="ARBA00022832"/>
    </source>
</evidence>
<dbReference type="GO" id="GO:0006635">
    <property type="term" value="P:fatty acid beta-oxidation"/>
    <property type="evidence" value="ECO:0007669"/>
    <property type="project" value="UniProtKB-UniPathway"/>
</dbReference>
<evidence type="ECO:0000256" key="1">
    <source>
        <dbReference type="ARBA" id="ARBA00005005"/>
    </source>
</evidence>
<dbReference type="InterPro" id="IPR001753">
    <property type="entry name" value="Enoyl-CoA_hydra/iso"/>
</dbReference>
<comment type="caution">
    <text evidence="6">The sequence shown here is derived from an EMBL/GenBank/DDBJ whole genome shotgun (WGS) entry which is preliminary data.</text>
</comment>
<organism evidence="6 7">
    <name type="scientific">Abyssobacteria bacterium (strain SURF_5)</name>
    <dbReference type="NCBI Taxonomy" id="2093360"/>
    <lineage>
        <taxon>Bacteria</taxon>
        <taxon>Pseudomonadati</taxon>
        <taxon>Candidatus Hydrogenedentota</taxon>
        <taxon>Candidatus Abyssobacteria</taxon>
    </lineage>
</organism>